<dbReference type="EMBL" id="JAGIOB010000001">
    <property type="protein sequence ID" value="MBP2417322.1"/>
    <property type="molecule type" value="Genomic_DNA"/>
</dbReference>
<accession>A0ABS4Z8E4</accession>
<name>A0ABS4Z8E4_9ACTN</name>
<keyword evidence="1" id="KW-0812">Transmembrane</keyword>
<evidence type="ECO:0000313" key="2">
    <source>
        <dbReference type="EMBL" id="MBP2417322.1"/>
    </source>
</evidence>
<feature type="transmembrane region" description="Helical" evidence="1">
    <location>
        <begin position="38"/>
        <end position="57"/>
    </location>
</feature>
<dbReference type="Proteomes" id="UP000758168">
    <property type="component" value="Unassembled WGS sequence"/>
</dbReference>
<keyword evidence="1" id="KW-0472">Membrane</keyword>
<gene>
    <name evidence="2" type="ORF">JOF54_002244</name>
</gene>
<evidence type="ECO:0000313" key="3">
    <source>
        <dbReference type="Proteomes" id="UP000758168"/>
    </source>
</evidence>
<organism evidence="2 3">
    <name type="scientific">Microlunatus capsulatus</name>
    <dbReference type="NCBI Taxonomy" id="99117"/>
    <lineage>
        <taxon>Bacteria</taxon>
        <taxon>Bacillati</taxon>
        <taxon>Actinomycetota</taxon>
        <taxon>Actinomycetes</taxon>
        <taxon>Propionibacteriales</taxon>
        <taxon>Propionibacteriaceae</taxon>
        <taxon>Microlunatus</taxon>
    </lineage>
</organism>
<evidence type="ECO:0000256" key="1">
    <source>
        <dbReference type="SAM" id="Phobius"/>
    </source>
</evidence>
<sequence>MPHPLEHADNWRTPATVTSVGAVVCLGVVLRGDGAGRGGVAVVLVLLWAACLAVVWARTRALLQVDGSRLTIRRVRARHTVAGPDVLAVRQRSSASGPVFTLVCREPGGGTRRVVAPVALLRGGTSTLFRWILEHAPQAELDRGARRTLDQLRVKGLVL</sequence>
<evidence type="ECO:0008006" key="4">
    <source>
        <dbReference type="Google" id="ProtNLM"/>
    </source>
</evidence>
<keyword evidence="3" id="KW-1185">Reference proteome</keyword>
<dbReference type="RefSeq" id="WP_210055700.1">
    <property type="nucleotide sequence ID" value="NZ_BAAAMH010000005.1"/>
</dbReference>
<proteinExistence type="predicted"/>
<keyword evidence="1" id="KW-1133">Transmembrane helix</keyword>
<comment type="caution">
    <text evidence="2">The sequence shown here is derived from an EMBL/GenBank/DDBJ whole genome shotgun (WGS) entry which is preliminary data.</text>
</comment>
<reference evidence="2 3" key="1">
    <citation type="submission" date="2021-03" db="EMBL/GenBank/DDBJ databases">
        <title>Sequencing the genomes of 1000 actinobacteria strains.</title>
        <authorList>
            <person name="Klenk H.-P."/>
        </authorList>
    </citation>
    <scope>NUCLEOTIDE SEQUENCE [LARGE SCALE GENOMIC DNA]</scope>
    <source>
        <strain evidence="2 3">DSM 12936</strain>
    </source>
</reference>
<protein>
    <recommendedName>
        <fullName evidence="4">PH domain-containing protein</fullName>
    </recommendedName>
</protein>